<dbReference type="EMBL" id="AMZH03008168">
    <property type="protein sequence ID" value="RRT59534.1"/>
    <property type="molecule type" value="Genomic_DNA"/>
</dbReference>
<protein>
    <submittedName>
        <fullName evidence="1">Uncharacterized protein</fullName>
    </submittedName>
</protein>
<dbReference type="Proteomes" id="UP000287651">
    <property type="component" value="Unassembled WGS sequence"/>
</dbReference>
<sequence>MGGVTGAAWLSLSGYHRHLAVVQVQLGEDGPSQERADGKRPRLSCVGTDTVQKCRTTVGNGPTTNASRKRA</sequence>
<name>A0A426Z6D1_ENSVE</name>
<reference evidence="1 2" key="1">
    <citation type="journal article" date="2014" name="Agronomy (Basel)">
        <title>A Draft Genome Sequence for Ensete ventricosum, the Drought-Tolerant Tree Against Hunger.</title>
        <authorList>
            <person name="Harrison J."/>
            <person name="Moore K.A."/>
            <person name="Paszkiewicz K."/>
            <person name="Jones T."/>
            <person name="Grant M."/>
            <person name="Ambacheew D."/>
            <person name="Muzemil S."/>
            <person name="Studholme D.J."/>
        </authorList>
    </citation>
    <scope>NUCLEOTIDE SEQUENCE [LARGE SCALE GENOMIC DNA]</scope>
</reference>
<accession>A0A426Z6D1</accession>
<evidence type="ECO:0000313" key="1">
    <source>
        <dbReference type="EMBL" id="RRT59534.1"/>
    </source>
</evidence>
<organism evidence="1 2">
    <name type="scientific">Ensete ventricosum</name>
    <name type="common">Abyssinian banana</name>
    <name type="synonym">Musa ensete</name>
    <dbReference type="NCBI Taxonomy" id="4639"/>
    <lineage>
        <taxon>Eukaryota</taxon>
        <taxon>Viridiplantae</taxon>
        <taxon>Streptophyta</taxon>
        <taxon>Embryophyta</taxon>
        <taxon>Tracheophyta</taxon>
        <taxon>Spermatophyta</taxon>
        <taxon>Magnoliopsida</taxon>
        <taxon>Liliopsida</taxon>
        <taxon>Zingiberales</taxon>
        <taxon>Musaceae</taxon>
        <taxon>Ensete</taxon>
    </lineage>
</organism>
<gene>
    <name evidence="1" type="ORF">B296_00026744</name>
</gene>
<evidence type="ECO:0000313" key="2">
    <source>
        <dbReference type="Proteomes" id="UP000287651"/>
    </source>
</evidence>
<dbReference type="AlphaFoldDB" id="A0A426Z6D1"/>
<proteinExistence type="predicted"/>
<comment type="caution">
    <text evidence="1">The sequence shown here is derived from an EMBL/GenBank/DDBJ whole genome shotgun (WGS) entry which is preliminary data.</text>
</comment>